<comment type="caution">
    <text evidence="1">The sequence shown here is derived from an EMBL/GenBank/DDBJ whole genome shotgun (WGS) entry which is preliminary data.</text>
</comment>
<sequence>MAGKENTPLHGKNLRLTPLFVIVFSVVLALFAVAIGTASYFLWQGQRSLVESTQELNIRMALVDSAIIRFRRPSPRWITLPSKMPRWCWMRRHRQCRWKNRPSD</sequence>
<accession>A0ACD1JA97</accession>
<name>A0ACD1JA97_9GAMM</name>
<evidence type="ECO:0000313" key="1">
    <source>
        <dbReference type="EMBL" id="RAT11688.1"/>
    </source>
</evidence>
<evidence type="ECO:0000313" key="2">
    <source>
        <dbReference type="Proteomes" id="UP000249893"/>
    </source>
</evidence>
<protein>
    <submittedName>
        <fullName evidence="1">Uncharacterized protein</fullName>
    </submittedName>
</protein>
<gene>
    <name evidence="1" type="ORF">AU485_13795</name>
</gene>
<dbReference type="EMBL" id="LUSP01000058">
    <property type="protein sequence ID" value="RAT11688.1"/>
    <property type="molecule type" value="Genomic_DNA"/>
</dbReference>
<reference evidence="1" key="1">
    <citation type="submission" date="2016-02" db="EMBL/GenBank/DDBJ databases">
        <title>Species-wide whole genome sequencing reveals diversity, host range in Lonsdalea quercina.</title>
        <authorList>
            <person name="Li Y."/>
        </authorList>
    </citation>
    <scope>NUCLEOTIDE SEQUENCE</scope>
    <source>
        <strain evidence="1">CFCC 11059</strain>
    </source>
</reference>
<keyword evidence="2" id="KW-1185">Reference proteome</keyword>
<organism evidence="1 2">
    <name type="scientific">Lonsdalea quercina</name>
    <dbReference type="NCBI Taxonomy" id="71657"/>
    <lineage>
        <taxon>Bacteria</taxon>
        <taxon>Pseudomonadati</taxon>
        <taxon>Pseudomonadota</taxon>
        <taxon>Gammaproteobacteria</taxon>
        <taxon>Enterobacterales</taxon>
        <taxon>Pectobacteriaceae</taxon>
        <taxon>Lonsdalea</taxon>
    </lineage>
</organism>
<dbReference type="Proteomes" id="UP000249893">
    <property type="component" value="Unassembled WGS sequence"/>
</dbReference>
<proteinExistence type="predicted"/>